<name>A0ABQ9UPD8_SAGOE</name>
<reference evidence="2 3" key="1">
    <citation type="submission" date="2023-05" db="EMBL/GenBank/DDBJ databases">
        <title>B98-5 Cell Line De Novo Hybrid Assembly: An Optical Mapping Approach.</title>
        <authorList>
            <person name="Kananen K."/>
            <person name="Auerbach J.A."/>
            <person name="Kautto E."/>
            <person name="Blachly J.S."/>
        </authorList>
    </citation>
    <scope>NUCLEOTIDE SEQUENCE [LARGE SCALE GENOMIC DNA]</scope>
    <source>
        <strain evidence="2">B95-8</strain>
        <tissue evidence="2">Cell line</tissue>
    </source>
</reference>
<feature type="region of interest" description="Disordered" evidence="1">
    <location>
        <begin position="1"/>
        <end position="66"/>
    </location>
</feature>
<dbReference type="EMBL" id="JASSZA010000011">
    <property type="protein sequence ID" value="KAK2098921.1"/>
    <property type="molecule type" value="Genomic_DNA"/>
</dbReference>
<comment type="caution">
    <text evidence="2">The sequence shown here is derived from an EMBL/GenBank/DDBJ whole genome shotgun (WGS) entry which is preliminary data.</text>
</comment>
<evidence type="ECO:0000313" key="2">
    <source>
        <dbReference type="EMBL" id="KAK2098921.1"/>
    </source>
</evidence>
<proteinExistence type="predicted"/>
<gene>
    <name evidence="2" type="ORF">P7K49_024372</name>
</gene>
<evidence type="ECO:0000313" key="3">
    <source>
        <dbReference type="Proteomes" id="UP001266305"/>
    </source>
</evidence>
<organism evidence="2 3">
    <name type="scientific">Saguinus oedipus</name>
    <name type="common">Cotton-top tamarin</name>
    <name type="synonym">Oedipomidas oedipus</name>
    <dbReference type="NCBI Taxonomy" id="9490"/>
    <lineage>
        <taxon>Eukaryota</taxon>
        <taxon>Metazoa</taxon>
        <taxon>Chordata</taxon>
        <taxon>Craniata</taxon>
        <taxon>Vertebrata</taxon>
        <taxon>Euteleostomi</taxon>
        <taxon>Mammalia</taxon>
        <taxon>Eutheria</taxon>
        <taxon>Euarchontoglires</taxon>
        <taxon>Primates</taxon>
        <taxon>Haplorrhini</taxon>
        <taxon>Platyrrhini</taxon>
        <taxon>Cebidae</taxon>
        <taxon>Callitrichinae</taxon>
        <taxon>Saguinus</taxon>
    </lineage>
</organism>
<feature type="compositionally biased region" description="Basic and acidic residues" evidence="1">
    <location>
        <begin position="16"/>
        <end position="34"/>
    </location>
</feature>
<protein>
    <submittedName>
        <fullName evidence="2">Uncharacterized protein</fullName>
    </submittedName>
</protein>
<feature type="region of interest" description="Disordered" evidence="1">
    <location>
        <begin position="83"/>
        <end position="181"/>
    </location>
</feature>
<evidence type="ECO:0000256" key="1">
    <source>
        <dbReference type="SAM" id="MobiDB-lite"/>
    </source>
</evidence>
<accession>A0ABQ9UPD8</accession>
<sequence length="181" mass="19668">MERPRPVLSRTPRLAGGDRGRERNAGCSPNHERGAGMGAWPCAAPRTNGKVSGWGDDSHRPPLHAKFPTERRVTLVYVRGKGAWPAGTREPVKDERCRKRGGASELSAGPVLHRGLCSSSSRLDRPSLDQSLAARSGKFPPQKLADSPPEKPTRQPKKPGHRPHSPTPPALRSAGQFSRLF</sequence>
<dbReference type="Proteomes" id="UP001266305">
    <property type="component" value="Unassembled WGS sequence"/>
</dbReference>
<feature type="compositionally biased region" description="Basic residues" evidence="1">
    <location>
        <begin position="154"/>
        <end position="164"/>
    </location>
</feature>
<keyword evidence="3" id="KW-1185">Reference proteome</keyword>